<dbReference type="SUPFAM" id="SSF55486">
    <property type="entry name" value="Metalloproteases ('zincins'), catalytic domain"/>
    <property type="match status" value="1"/>
</dbReference>
<dbReference type="EMBL" id="SJOL01009849">
    <property type="protein sequence ID" value="TGZ55285.1"/>
    <property type="molecule type" value="Genomic_DNA"/>
</dbReference>
<keyword evidence="2" id="KW-0472">Membrane</keyword>
<reference evidence="4 5" key="1">
    <citation type="journal article" date="2019" name="BMC Genomics">
        <title>New insights from Opisthorchis felineus genome: update on genomics of the epidemiologically important liver flukes.</title>
        <authorList>
            <person name="Ershov N.I."/>
            <person name="Mordvinov V.A."/>
            <person name="Prokhortchouk E.B."/>
            <person name="Pakharukova M.Y."/>
            <person name="Gunbin K.V."/>
            <person name="Ustyantsev K."/>
            <person name="Genaev M.A."/>
            <person name="Blinov A.G."/>
            <person name="Mazur A."/>
            <person name="Boulygina E."/>
            <person name="Tsygankova S."/>
            <person name="Khrameeva E."/>
            <person name="Chekanov N."/>
            <person name="Fan G."/>
            <person name="Xiao A."/>
            <person name="Zhang H."/>
            <person name="Xu X."/>
            <person name="Yang H."/>
            <person name="Solovyev V."/>
            <person name="Lee S.M."/>
            <person name="Liu X."/>
            <person name="Afonnikov D.A."/>
            <person name="Skryabin K.G."/>
        </authorList>
    </citation>
    <scope>NUCLEOTIDE SEQUENCE [LARGE SCALE GENOMIC DNA]</scope>
    <source>
        <strain evidence="4">AK-0245</strain>
        <tissue evidence="4">Whole organism</tissue>
    </source>
</reference>
<feature type="domain" description="Peptidase M13 N-terminal" evidence="3">
    <location>
        <begin position="513"/>
        <end position="697"/>
    </location>
</feature>
<dbReference type="Gene3D" id="1.10.1380.10">
    <property type="entry name" value="Neutral endopeptidase , domain2"/>
    <property type="match status" value="1"/>
</dbReference>
<evidence type="ECO:0000313" key="4">
    <source>
        <dbReference type="EMBL" id="TGZ55285.1"/>
    </source>
</evidence>
<feature type="compositionally biased region" description="Basic residues" evidence="1">
    <location>
        <begin position="1"/>
        <end position="11"/>
    </location>
</feature>
<evidence type="ECO:0000313" key="5">
    <source>
        <dbReference type="Proteomes" id="UP000308267"/>
    </source>
</evidence>
<proteinExistence type="predicted"/>
<accession>A0A4S2KYJ9</accession>
<evidence type="ECO:0000256" key="2">
    <source>
        <dbReference type="SAM" id="Phobius"/>
    </source>
</evidence>
<feature type="transmembrane region" description="Helical" evidence="2">
    <location>
        <begin position="166"/>
        <end position="189"/>
    </location>
</feature>
<feature type="region of interest" description="Disordered" evidence="1">
    <location>
        <begin position="1"/>
        <end position="31"/>
    </location>
</feature>
<dbReference type="AlphaFoldDB" id="A0A4S2KYJ9"/>
<dbReference type="GO" id="GO:0006508">
    <property type="term" value="P:proteolysis"/>
    <property type="evidence" value="ECO:0007669"/>
    <property type="project" value="InterPro"/>
</dbReference>
<feature type="compositionally biased region" description="Basic and acidic residues" evidence="1">
    <location>
        <begin position="87"/>
        <end position="96"/>
    </location>
</feature>
<evidence type="ECO:0000256" key="1">
    <source>
        <dbReference type="SAM" id="MobiDB-lite"/>
    </source>
</evidence>
<dbReference type="OrthoDB" id="6270419at2759"/>
<comment type="caution">
    <text evidence="4">The sequence shown here is derived from an EMBL/GenBank/DDBJ whole genome shotgun (WGS) entry which is preliminary data.</text>
</comment>
<evidence type="ECO:0000259" key="3">
    <source>
        <dbReference type="Pfam" id="PF05649"/>
    </source>
</evidence>
<dbReference type="InterPro" id="IPR042089">
    <property type="entry name" value="Peptidase_M13_dom_2"/>
</dbReference>
<keyword evidence="2" id="KW-1133">Transmembrane helix</keyword>
<name>A0A4S2KYJ9_OPIFE</name>
<feature type="region of interest" description="Disordered" evidence="1">
    <location>
        <begin position="55"/>
        <end position="104"/>
    </location>
</feature>
<dbReference type="Proteomes" id="UP000308267">
    <property type="component" value="Unassembled WGS sequence"/>
</dbReference>
<dbReference type="Pfam" id="PF05649">
    <property type="entry name" value="Peptidase_M13_N"/>
    <property type="match status" value="1"/>
</dbReference>
<gene>
    <name evidence="4" type="ORF">CRM22_010453</name>
</gene>
<sequence>MKYIGRRRSHSRIPERSNERSMQPDYSGPSLLMASSQIQNGLLNTGALGRPSFFARPSSATLGQDREKTSNSGLSHRGSVTPDCGDQTEKRRDSKYKPLSSVPLNDPMDGANQIQVSYQKVGMQSPTGDSAARGVDYLMESIKTYRCECCSKFGQLFAHSIERKRILLISCLFFLFLISTIILAVALLLRRTESKSILETSAAQSTAPTDFSYQKISMANETVQSVCMNVSCLRMASILTEHLGQFKNPVLFEELRGGCDPTSLGKLTRLLAFGEDQRSTSNTNSIVTLKQRLTNTVWTSISETLQSIPTEPWEGKWFQKLAFIYQRLISASPNFGFRDTATASHSGDGTAPDESRIEFLKQGDEHFLQNMRANSDEERLKQLLQRGNIAFHGLDNVLINVQLELRVPLFFSAWIKKTYNPGLLETRMPYLDMLIQPELPSLEELESMQRDTRHRRPGRWTEFLVYVNTLLSTVAGLQAEASNLSSKLPKSKNISYVPKAISVLYKLRLLGRRNQESRVPPVRMTVRELMQKTQQSISFPRYLGAIMAANRSGVIPRDLAVWVADLEYYERLGNLLYHTSFNELQEYITFCILHKYAPYVYRPLAILKRKLLEPLAELYGMSKVTHWPFLLETASSGLRLLVLKQWSWRYFEKATNMMNTHIFQPLLREMTGMLDALVIDSTTRKLLKSKLATMKMFVIETRDGKEVEGFYQSWHLQRNESLLGQIVSFNTFFSLKALQPDYAVILRDPGLISGGRVISHYLEDQNTIELSVLSLNWPYLETDMSVPSYANIGPFLYSIGKTLVDALLFEGLPQNLPSVLQAVDPSGSIPTEDKLLILRLSKNQNPSPDFEQKLARSLLAIELVGRSYNKHREDPNNMPEPALFEFPLPNDFTFYVWLFQSVCESATQFVAFIPTSTKTKLFDECEPLRISSQLSPTFRHLMRCPQTSTRNPDDITTDLITFTGRTFYKSRKNGTII</sequence>
<dbReference type="InterPro" id="IPR008753">
    <property type="entry name" value="Peptidase_M13_N"/>
</dbReference>
<keyword evidence="5" id="KW-1185">Reference proteome</keyword>
<protein>
    <recommendedName>
        <fullName evidence="3">Peptidase M13 N-terminal domain-containing protein</fullName>
    </recommendedName>
</protein>
<organism evidence="4 5">
    <name type="scientific">Opisthorchis felineus</name>
    <dbReference type="NCBI Taxonomy" id="147828"/>
    <lineage>
        <taxon>Eukaryota</taxon>
        <taxon>Metazoa</taxon>
        <taxon>Spiralia</taxon>
        <taxon>Lophotrochozoa</taxon>
        <taxon>Platyhelminthes</taxon>
        <taxon>Trematoda</taxon>
        <taxon>Digenea</taxon>
        <taxon>Opisthorchiida</taxon>
        <taxon>Opisthorchiata</taxon>
        <taxon>Opisthorchiidae</taxon>
        <taxon>Opisthorchis</taxon>
    </lineage>
</organism>
<keyword evidence="2" id="KW-0812">Transmembrane</keyword>